<dbReference type="AlphaFoldDB" id="A0A3B1DRZ3"/>
<evidence type="ECO:0000313" key="1">
    <source>
        <dbReference type="EMBL" id="VAX39653.1"/>
    </source>
</evidence>
<accession>A0A3B1DRZ3</accession>
<proteinExistence type="predicted"/>
<sequence>MNYSKIVNVILPIPTVRNNFMKGEETLKKVLLLNIKQKRRSATRTTQNVVRVTHVG</sequence>
<protein>
    <submittedName>
        <fullName evidence="1">Uncharacterized protein</fullName>
    </submittedName>
</protein>
<gene>
    <name evidence="1" type="ORF">MNBD_PLANCTO02-1560</name>
</gene>
<reference evidence="1" key="1">
    <citation type="submission" date="2018-06" db="EMBL/GenBank/DDBJ databases">
        <authorList>
            <person name="Zhirakovskaya E."/>
        </authorList>
    </citation>
    <scope>NUCLEOTIDE SEQUENCE</scope>
</reference>
<name>A0A3B1DRZ3_9ZZZZ</name>
<organism evidence="1">
    <name type="scientific">hydrothermal vent metagenome</name>
    <dbReference type="NCBI Taxonomy" id="652676"/>
    <lineage>
        <taxon>unclassified sequences</taxon>
        <taxon>metagenomes</taxon>
        <taxon>ecological metagenomes</taxon>
    </lineage>
</organism>
<dbReference type="EMBL" id="UOGL01000352">
    <property type="protein sequence ID" value="VAX39653.1"/>
    <property type="molecule type" value="Genomic_DNA"/>
</dbReference>